<sequence length="471" mass="52778">MTEQSDLCPELKRAYREAKAQGLPEGWTCRILEHKSGKKRRRWEAPTTDSRRLRRICRSIPDALEVSVKLGLLPPDTKIMRKKLKRTEERTGRDLLQQVAPSTEAFPTQAAEGKGDDGRKEVSVETRPVQTAKVQDKDRLMETTAARTSREPGKNEGEEGEPQTKISLTAAVSSKPSETKPAIQENSKHTSPQAQLVGTHPTLAEEHRYDRRQDTLLETTAAQKAKDRVENERKEENPPNQHSLTAAVIDASPALTAEERGGGGNKDAVMGTTPSQTAKGRGDDVRQGNAKHTPPKSRLMDTHLTLARREQGENGRKGFLMQSTPAQTVKEPGEDEQKEDDSPNNSGITTLPLMYYDLKTASKEDTKHASAQSPTKADFLALSHLLTTPKPPYGHNVVGRMVWLRPKRNKEFWVRGRIEKCELLSVCEVKEDGEISHSETTLHFIRCMDNDTTYFKVKIQQIESPDNLIWM</sequence>
<feature type="region of interest" description="Disordered" evidence="1">
    <location>
        <begin position="85"/>
        <end position="350"/>
    </location>
</feature>
<evidence type="ECO:0000256" key="1">
    <source>
        <dbReference type="SAM" id="MobiDB-lite"/>
    </source>
</evidence>
<reference evidence="2 3" key="1">
    <citation type="journal article" date="2015" name="Plant Cell">
        <title>Oil accumulation by the oleaginous diatom Fistulifera solaris as revealed by the genome and transcriptome.</title>
        <authorList>
            <person name="Tanaka T."/>
            <person name="Maeda Y."/>
            <person name="Veluchamy A."/>
            <person name="Tanaka M."/>
            <person name="Abida H."/>
            <person name="Marechal E."/>
            <person name="Bowler C."/>
            <person name="Muto M."/>
            <person name="Sunaga Y."/>
            <person name="Tanaka M."/>
            <person name="Yoshino T."/>
            <person name="Taniguchi T."/>
            <person name="Fukuda Y."/>
            <person name="Nemoto M."/>
            <person name="Matsumoto M."/>
            <person name="Wong P.S."/>
            <person name="Aburatani S."/>
            <person name="Fujibuchi W."/>
        </authorList>
    </citation>
    <scope>NUCLEOTIDE SEQUENCE [LARGE SCALE GENOMIC DNA]</scope>
    <source>
        <strain evidence="2 3">JPCC DA0580</strain>
    </source>
</reference>
<dbReference type="EMBL" id="BDSP01000213">
    <property type="protein sequence ID" value="GAX24700.1"/>
    <property type="molecule type" value="Genomic_DNA"/>
</dbReference>
<comment type="caution">
    <text evidence="2">The sequence shown here is derived from an EMBL/GenBank/DDBJ whole genome shotgun (WGS) entry which is preliminary data.</text>
</comment>
<dbReference type="InParanoid" id="A0A1Z5KEE6"/>
<dbReference type="Proteomes" id="UP000198406">
    <property type="component" value="Unassembled WGS sequence"/>
</dbReference>
<feature type="compositionally biased region" description="Polar residues" evidence="1">
    <location>
        <begin position="164"/>
        <end position="176"/>
    </location>
</feature>
<proteinExistence type="predicted"/>
<accession>A0A1Z5KEE6</accession>
<gene>
    <name evidence="2" type="ORF">FisN_4Hu258</name>
</gene>
<evidence type="ECO:0000313" key="2">
    <source>
        <dbReference type="EMBL" id="GAX24700.1"/>
    </source>
</evidence>
<keyword evidence="3" id="KW-1185">Reference proteome</keyword>
<name>A0A1Z5KEE6_FISSO</name>
<feature type="compositionally biased region" description="Basic and acidic residues" evidence="1">
    <location>
        <begin position="307"/>
        <end position="316"/>
    </location>
</feature>
<evidence type="ECO:0000313" key="3">
    <source>
        <dbReference type="Proteomes" id="UP000198406"/>
    </source>
</evidence>
<feature type="compositionally biased region" description="Basic and acidic residues" evidence="1">
    <location>
        <begin position="113"/>
        <end position="124"/>
    </location>
</feature>
<feature type="compositionally biased region" description="Basic and acidic residues" evidence="1">
    <location>
        <begin position="224"/>
        <end position="237"/>
    </location>
</feature>
<feature type="compositionally biased region" description="Basic and acidic residues" evidence="1">
    <location>
        <begin position="148"/>
        <end position="157"/>
    </location>
</feature>
<feature type="compositionally biased region" description="Basic and acidic residues" evidence="1">
    <location>
        <begin position="203"/>
        <end position="215"/>
    </location>
</feature>
<dbReference type="AlphaFoldDB" id="A0A1Z5KEE6"/>
<organism evidence="2 3">
    <name type="scientific">Fistulifera solaris</name>
    <name type="common">Oleaginous diatom</name>
    <dbReference type="NCBI Taxonomy" id="1519565"/>
    <lineage>
        <taxon>Eukaryota</taxon>
        <taxon>Sar</taxon>
        <taxon>Stramenopiles</taxon>
        <taxon>Ochrophyta</taxon>
        <taxon>Bacillariophyta</taxon>
        <taxon>Bacillariophyceae</taxon>
        <taxon>Bacillariophycidae</taxon>
        <taxon>Naviculales</taxon>
        <taxon>Naviculaceae</taxon>
        <taxon>Fistulifera</taxon>
    </lineage>
</organism>
<protein>
    <submittedName>
        <fullName evidence="2">Uncharacterized protein</fullName>
    </submittedName>
</protein>